<reference evidence="2" key="1">
    <citation type="submission" date="2017-07" db="EMBL/GenBank/DDBJ databases">
        <title>Taro Niue Genome Assembly and Annotation.</title>
        <authorList>
            <person name="Atibalentja N."/>
            <person name="Keating K."/>
            <person name="Fields C.J."/>
        </authorList>
    </citation>
    <scope>NUCLEOTIDE SEQUENCE</scope>
    <source>
        <strain evidence="2">Niue_2</strain>
        <tissue evidence="2">Leaf</tissue>
    </source>
</reference>
<dbReference type="EMBL" id="NMUH01001985">
    <property type="protein sequence ID" value="MQL96980.1"/>
    <property type="molecule type" value="Genomic_DNA"/>
</dbReference>
<name>A0A843VTW0_COLES</name>
<proteinExistence type="predicted"/>
<keyword evidence="3" id="KW-1185">Reference proteome</keyword>
<evidence type="ECO:0000313" key="2">
    <source>
        <dbReference type="EMBL" id="MQL96980.1"/>
    </source>
</evidence>
<sequence length="249" mass="28974">FSLLRLSLREQHPLALAYSPASVFTIRFDLPSRKSPLRPLPPSAIQTFLMFYLNFPSFLMNFPFFALPYANNLREQPPPRPRILPGLRLHHTLRLIQQEEPPPPASAGVPASQLLRHIRFVPQHVPRRAHHRPGGGDQQHQEQRTPLIPHRRAHSYYREAPRTTATTSRHREEALLIKTLPDWKSQLNLPRARIIELAAFPSQPHSRHFQRGTQRLEDWKSQLNLPRTRIVELAAFPSQPHSRLFQRVN</sequence>
<accession>A0A843VTW0</accession>
<dbReference type="Proteomes" id="UP000652761">
    <property type="component" value="Unassembled WGS sequence"/>
</dbReference>
<evidence type="ECO:0000256" key="1">
    <source>
        <dbReference type="SAM" id="MobiDB-lite"/>
    </source>
</evidence>
<comment type="caution">
    <text evidence="2">The sequence shown here is derived from an EMBL/GenBank/DDBJ whole genome shotgun (WGS) entry which is preliminary data.</text>
</comment>
<feature type="non-terminal residue" evidence="2">
    <location>
        <position position="249"/>
    </location>
</feature>
<feature type="region of interest" description="Disordered" evidence="1">
    <location>
        <begin position="127"/>
        <end position="169"/>
    </location>
</feature>
<evidence type="ECO:0000313" key="3">
    <source>
        <dbReference type="Proteomes" id="UP000652761"/>
    </source>
</evidence>
<gene>
    <name evidence="2" type="ORF">Taro_029661</name>
</gene>
<dbReference type="AlphaFoldDB" id="A0A843VTW0"/>
<protein>
    <submittedName>
        <fullName evidence="2">Uncharacterized protein</fullName>
    </submittedName>
</protein>
<organism evidence="2 3">
    <name type="scientific">Colocasia esculenta</name>
    <name type="common">Wild taro</name>
    <name type="synonym">Arum esculentum</name>
    <dbReference type="NCBI Taxonomy" id="4460"/>
    <lineage>
        <taxon>Eukaryota</taxon>
        <taxon>Viridiplantae</taxon>
        <taxon>Streptophyta</taxon>
        <taxon>Embryophyta</taxon>
        <taxon>Tracheophyta</taxon>
        <taxon>Spermatophyta</taxon>
        <taxon>Magnoliopsida</taxon>
        <taxon>Liliopsida</taxon>
        <taxon>Araceae</taxon>
        <taxon>Aroideae</taxon>
        <taxon>Colocasieae</taxon>
        <taxon>Colocasia</taxon>
    </lineage>
</organism>